<gene>
    <name evidence="3" type="ORF">O6P43_016299</name>
</gene>
<comment type="similarity">
    <text evidence="1">Belongs to the 'GDSL' lipolytic enzyme family.</text>
</comment>
<dbReference type="AlphaFoldDB" id="A0AAD7PT26"/>
<accession>A0AAD7PT26</accession>
<dbReference type="EMBL" id="JARAOO010000006">
    <property type="protein sequence ID" value="KAJ7966898.1"/>
    <property type="molecule type" value="Genomic_DNA"/>
</dbReference>
<dbReference type="CDD" id="cd01837">
    <property type="entry name" value="SGNH_plant_lipase_like"/>
    <property type="match status" value="1"/>
</dbReference>
<dbReference type="Proteomes" id="UP001163823">
    <property type="component" value="Chromosome 6"/>
</dbReference>
<dbReference type="GO" id="GO:0006629">
    <property type="term" value="P:lipid metabolic process"/>
    <property type="evidence" value="ECO:0007669"/>
    <property type="project" value="InterPro"/>
</dbReference>
<protein>
    <submittedName>
        <fullName evidence="3">GDSL esterase/lipase</fullName>
    </submittedName>
</protein>
<comment type="caution">
    <text evidence="3">The sequence shown here is derived from an EMBL/GenBank/DDBJ whole genome shotgun (WGS) entry which is preliminary data.</text>
</comment>
<dbReference type="InterPro" id="IPR001087">
    <property type="entry name" value="GDSL"/>
</dbReference>
<dbReference type="PROSITE" id="PS01098">
    <property type="entry name" value="LIPASE_GDSL_SER"/>
    <property type="match status" value="1"/>
</dbReference>
<dbReference type="KEGG" id="qsa:O6P43_016299"/>
<keyword evidence="4" id="KW-1185">Reference proteome</keyword>
<proteinExistence type="inferred from homology"/>
<dbReference type="Pfam" id="PF00657">
    <property type="entry name" value="Lipase_GDSL"/>
    <property type="match status" value="1"/>
</dbReference>
<evidence type="ECO:0000313" key="3">
    <source>
        <dbReference type="EMBL" id="KAJ7966898.1"/>
    </source>
</evidence>
<feature type="signal peptide" evidence="2">
    <location>
        <begin position="1"/>
        <end position="32"/>
    </location>
</feature>
<evidence type="ECO:0000256" key="2">
    <source>
        <dbReference type="SAM" id="SignalP"/>
    </source>
</evidence>
<dbReference type="PANTHER" id="PTHR45642">
    <property type="entry name" value="GDSL ESTERASE/LIPASE EXL3"/>
    <property type="match status" value="1"/>
</dbReference>
<organism evidence="3 4">
    <name type="scientific">Quillaja saponaria</name>
    <name type="common">Soap bark tree</name>
    <dbReference type="NCBI Taxonomy" id="32244"/>
    <lineage>
        <taxon>Eukaryota</taxon>
        <taxon>Viridiplantae</taxon>
        <taxon>Streptophyta</taxon>
        <taxon>Embryophyta</taxon>
        <taxon>Tracheophyta</taxon>
        <taxon>Spermatophyta</taxon>
        <taxon>Magnoliopsida</taxon>
        <taxon>eudicotyledons</taxon>
        <taxon>Gunneridae</taxon>
        <taxon>Pentapetalae</taxon>
        <taxon>rosids</taxon>
        <taxon>fabids</taxon>
        <taxon>Fabales</taxon>
        <taxon>Quillajaceae</taxon>
        <taxon>Quillaja</taxon>
    </lineage>
</organism>
<keyword evidence="2" id="KW-0732">Signal</keyword>
<dbReference type="InterPro" id="IPR035669">
    <property type="entry name" value="SGNH_plant_lipase-like"/>
</dbReference>
<dbReference type="Gene3D" id="3.40.50.1110">
    <property type="entry name" value="SGNH hydrolase"/>
    <property type="match status" value="1"/>
</dbReference>
<dbReference type="InterPro" id="IPR036514">
    <property type="entry name" value="SGNH_hydro_sf"/>
</dbReference>
<dbReference type="FunFam" id="3.40.50.1110:FF:000003">
    <property type="entry name" value="GDSL esterase/lipase APG"/>
    <property type="match status" value="1"/>
</dbReference>
<name>A0AAD7PT26_QUISA</name>
<dbReference type="InterPro" id="IPR008265">
    <property type="entry name" value="Lipase_GDSL_AS"/>
</dbReference>
<dbReference type="GO" id="GO:0016298">
    <property type="term" value="F:lipase activity"/>
    <property type="evidence" value="ECO:0007669"/>
    <property type="project" value="InterPro"/>
</dbReference>
<evidence type="ECO:0000313" key="4">
    <source>
        <dbReference type="Proteomes" id="UP001163823"/>
    </source>
</evidence>
<sequence length="365" mass="40266">MGFIFMKLSASSSSVSLSLMLLLVLVFSRTMAVVKLPPNVTIPALIVFGDSIMDTGNNNNLTTLVKCNFPPYGEDFKQQNPTGRFCNGKVPSDLIAEEIGVKELLPAYLDPRLQPSDLITGVCFASGGSGFDPATPKTVSVLSLSDQLELFKEYIGKLKRIVGEERTKFILANSIYLVVSGSDDIANTYFTLRFRQLQYDVPAYTNLMATKGSEFIKDIYELGARRIGIFSAPPIGCVPSQRTLGGGILRGCADKYNEAALLFNNKLSTKLESLRGDLPNSKLVYIDVYNPLLDIIVNPQNYGLKIVDKGCCGTGVIEVAVLCNRLDTTCSDVTDYVFWDSYHPTEKTYRSLVPTILQKYLNQFF</sequence>
<feature type="chain" id="PRO_5041921181" evidence="2">
    <location>
        <begin position="33"/>
        <end position="365"/>
    </location>
</feature>
<reference evidence="3" key="1">
    <citation type="journal article" date="2023" name="Science">
        <title>Elucidation of the pathway for biosynthesis of saponin adjuvants from the soapbark tree.</title>
        <authorList>
            <person name="Reed J."/>
            <person name="Orme A."/>
            <person name="El-Demerdash A."/>
            <person name="Owen C."/>
            <person name="Martin L.B.B."/>
            <person name="Misra R.C."/>
            <person name="Kikuchi S."/>
            <person name="Rejzek M."/>
            <person name="Martin A.C."/>
            <person name="Harkess A."/>
            <person name="Leebens-Mack J."/>
            <person name="Louveau T."/>
            <person name="Stephenson M.J."/>
            <person name="Osbourn A."/>
        </authorList>
    </citation>
    <scope>NUCLEOTIDE SEQUENCE</scope>
    <source>
        <strain evidence="3">S10</strain>
    </source>
</reference>
<dbReference type="PANTHER" id="PTHR45642:SF150">
    <property type="entry name" value="GDSL ESTERASE_LIPASE EXL3"/>
    <property type="match status" value="1"/>
</dbReference>
<dbReference type="InterPro" id="IPR050592">
    <property type="entry name" value="GDSL_lipolytic_enzyme"/>
</dbReference>
<evidence type="ECO:0000256" key="1">
    <source>
        <dbReference type="ARBA" id="ARBA00008668"/>
    </source>
</evidence>